<dbReference type="AlphaFoldDB" id="A0A1M6E842"/>
<proteinExistence type="predicted"/>
<accession>A0A1M6E842</accession>
<keyword evidence="1" id="KW-0472">Membrane</keyword>
<feature type="domain" description="2TM" evidence="2">
    <location>
        <begin position="12"/>
        <end position="90"/>
    </location>
</feature>
<name>A0A1M6E842_9FLAO</name>
<dbReference type="InterPro" id="IPR025698">
    <property type="entry name" value="2TM_dom"/>
</dbReference>
<reference evidence="3 4" key="1">
    <citation type="submission" date="2016-11" db="EMBL/GenBank/DDBJ databases">
        <authorList>
            <person name="Jaros S."/>
            <person name="Januszkiewicz K."/>
            <person name="Wedrychowicz H."/>
        </authorList>
    </citation>
    <scope>NUCLEOTIDE SEQUENCE [LARGE SCALE GENOMIC DNA]</scope>
    <source>
        <strain evidence="3 4">CGMCC 1.8863</strain>
    </source>
</reference>
<sequence length="100" mass="12354">MENIEKENKYFRAKARVEEIRKFYSNLSMYVVFISFLAFINYWTNEWSYPWFLWAAFGWGIGVVFHAIKVYRGNLFFGKNWEERKIKEFMQGDDKTHKWE</sequence>
<keyword evidence="4" id="KW-1185">Reference proteome</keyword>
<feature type="transmembrane region" description="Helical" evidence="1">
    <location>
        <begin position="23"/>
        <end position="43"/>
    </location>
</feature>
<organism evidence="3 4">
    <name type="scientific">Arenibacter nanhaiticus</name>
    <dbReference type="NCBI Taxonomy" id="558155"/>
    <lineage>
        <taxon>Bacteria</taxon>
        <taxon>Pseudomonadati</taxon>
        <taxon>Bacteroidota</taxon>
        <taxon>Flavobacteriia</taxon>
        <taxon>Flavobacteriales</taxon>
        <taxon>Flavobacteriaceae</taxon>
        <taxon>Arenibacter</taxon>
    </lineage>
</organism>
<keyword evidence="1" id="KW-1133">Transmembrane helix</keyword>
<evidence type="ECO:0000259" key="2">
    <source>
        <dbReference type="Pfam" id="PF13239"/>
    </source>
</evidence>
<dbReference type="EMBL" id="FQYX01000006">
    <property type="protein sequence ID" value="SHI81520.1"/>
    <property type="molecule type" value="Genomic_DNA"/>
</dbReference>
<protein>
    <submittedName>
        <fullName evidence="3">2TM domain-containing protein</fullName>
    </submittedName>
</protein>
<feature type="transmembrane region" description="Helical" evidence="1">
    <location>
        <begin position="49"/>
        <end position="68"/>
    </location>
</feature>
<evidence type="ECO:0000313" key="4">
    <source>
        <dbReference type="Proteomes" id="UP000184231"/>
    </source>
</evidence>
<dbReference type="Pfam" id="PF13239">
    <property type="entry name" value="2TM"/>
    <property type="match status" value="1"/>
</dbReference>
<evidence type="ECO:0000313" key="3">
    <source>
        <dbReference type="EMBL" id="SHI81520.1"/>
    </source>
</evidence>
<gene>
    <name evidence="3" type="ORF">SAMN04487911_10658</name>
</gene>
<dbReference type="OrthoDB" id="8965954at2"/>
<dbReference type="Proteomes" id="UP000184231">
    <property type="component" value="Unassembled WGS sequence"/>
</dbReference>
<keyword evidence="1" id="KW-0812">Transmembrane</keyword>
<evidence type="ECO:0000256" key="1">
    <source>
        <dbReference type="SAM" id="Phobius"/>
    </source>
</evidence>
<dbReference type="RefSeq" id="WP_072763652.1">
    <property type="nucleotide sequence ID" value="NZ_FQYX01000006.1"/>
</dbReference>
<dbReference type="STRING" id="558155.SAMN04487911_10658"/>